<evidence type="ECO:0000256" key="1">
    <source>
        <dbReference type="PIRSR" id="PIRSR037847-1"/>
    </source>
</evidence>
<dbReference type="InterPro" id="IPR026043">
    <property type="entry name" value="NadR"/>
</dbReference>
<dbReference type="InterPro" id="IPR036390">
    <property type="entry name" value="WH_DNA-bd_sf"/>
</dbReference>
<reference evidence="4" key="1">
    <citation type="journal article" date="2021" name="PeerJ">
        <title>Extensive microbial diversity within the chicken gut microbiome revealed by metagenomics and culture.</title>
        <authorList>
            <person name="Gilroy R."/>
            <person name="Ravi A."/>
            <person name="Getino M."/>
            <person name="Pursley I."/>
            <person name="Horton D.L."/>
            <person name="Alikhan N.F."/>
            <person name="Baker D."/>
            <person name="Gharbi K."/>
            <person name="Hall N."/>
            <person name="Watson M."/>
            <person name="Adriaenssens E.M."/>
            <person name="Foster-Nyarko E."/>
            <person name="Jarju S."/>
            <person name="Secka A."/>
            <person name="Antonio M."/>
            <person name="Oren A."/>
            <person name="Chaudhuri R.R."/>
            <person name="La Ragione R."/>
            <person name="Hildebrand F."/>
            <person name="Pallen M.J."/>
        </authorList>
    </citation>
    <scope>NUCLEOTIDE SEQUENCE</scope>
    <source>
        <strain evidence="4">CHK199-9574</strain>
    </source>
</reference>
<dbReference type="InterPro" id="IPR013196">
    <property type="entry name" value="HTH_11"/>
</dbReference>
<dbReference type="GO" id="GO:0046872">
    <property type="term" value="F:metal ion binding"/>
    <property type="evidence" value="ECO:0007669"/>
    <property type="project" value="UniProtKB-KW"/>
</dbReference>
<proteinExistence type="predicted"/>
<comment type="caution">
    <text evidence="4">The sequence shown here is derived from an EMBL/GenBank/DDBJ whole genome shotgun (WGS) entry which is preliminary data.</text>
</comment>
<evidence type="ECO:0000313" key="4">
    <source>
        <dbReference type="EMBL" id="HIY77857.1"/>
    </source>
</evidence>
<dbReference type="Pfam" id="PF02829">
    <property type="entry name" value="3H"/>
    <property type="match status" value="1"/>
</dbReference>
<dbReference type="InterPro" id="IPR035922">
    <property type="entry name" value="3H_dom_sf"/>
</dbReference>
<evidence type="ECO:0000259" key="2">
    <source>
        <dbReference type="Pfam" id="PF02829"/>
    </source>
</evidence>
<dbReference type="SUPFAM" id="SSF75500">
    <property type="entry name" value="Putative transcriptional regulator TM1602, C-terminal domain"/>
    <property type="match status" value="1"/>
</dbReference>
<dbReference type="InterPro" id="IPR036388">
    <property type="entry name" value="WH-like_DNA-bd_sf"/>
</dbReference>
<reference evidence="4" key="2">
    <citation type="submission" date="2021-04" db="EMBL/GenBank/DDBJ databases">
        <authorList>
            <person name="Gilroy R."/>
        </authorList>
    </citation>
    <scope>NUCLEOTIDE SEQUENCE</scope>
    <source>
        <strain evidence="4">CHK199-9574</strain>
    </source>
</reference>
<dbReference type="AlphaFoldDB" id="A0A9D1Z7G0"/>
<sequence length="180" mass="20485">MTGEERREKIGKMLGEEPLSATDIARAFGVSRQVIVQDVALLRAEGRAILSTNRGYILRESRGFARVFKVRHTDAETREELFMIADEGGCVENVFVHHKVYGTISAYMGIDSRSKAEAFMRQIAEGRSSFLKNITSDYHYHTVRAESERILDAIEKRLGERGFLVPSERKGGQETRREKF</sequence>
<feature type="binding site" evidence="1">
    <location>
        <position position="72"/>
    </location>
    <ligand>
        <name>Ni(2+)</name>
        <dbReference type="ChEBI" id="CHEBI:49786"/>
    </ligand>
</feature>
<dbReference type="Gene3D" id="1.10.10.10">
    <property type="entry name" value="Winged helix-like DNA-binding domain superfamily/Winged helix DNA-binding domain"/>
    <property type="match status" value="1"/>
</dbReference>
<feature type="binding site" evidence="1">
    <location>
        <position position="141"/>
    </location>
    <ligand>
        <name>Ni(2+)</name>
        <dbReference type="ChEBI" id="CHEBI:49786"/>
    </ligand>
</feature>
<accession>A0A9D1Z7G0</accession>
<name>A0A9D1Z7G0_9FIRM</name>
<dbReference type="PIRSF" id="PIRSF037847">
    <property type="entry name" value="NiaR"/>
    <property type="match status" value="1"/>
</dbReference>
<organism evidence="4 5">
    <name type="scientific">Candidatus Borkfalkia excrementavium</name>
    <dbReference type="NCBI Taxonomy" id="2838505"/>
    <lineage>
        <taxon>Bacteria</taxon>
        <taxon>Bacillati</taxon>
        <taxon>Bacillota</taxon>
        <taxon>Clostridia</taxon>
        <taxon>Christensenellales</taxon>
        <taxon>Christensenellaceae</taxon>
        <taxon>Candidatus Borkfalkia</taxon>
    </lineage>
</organism>
<keyword evidence="1" id="KW-0479">Metal-binding</keyword>
<evidence type="ECO:0000259" key="3">
    <source>
        <dbReference type="Pfam" id="PF08279"/>
    </source>
</evidence>
<gene>
    <name evidence="4" type="ORF">H9728_02325</name>
</gene>
<dbReference type="Proteomes" id="UP000824135">
    <property type="component" value="Unassembled WGS sequence"/>
</dbReference>
<dbReference type="InterPro" id="IPR004173">
    <property type="entry name" value="3H_domain"/>
</dbReference>
<keyword evidence="1" id="KW-0533">Nickel</keyword>
<dbReference type="SUPFAM" id="SSF46785">
    <property type="entry name" value="Winged helix' DNA-binding domain"/>
    <property type="match status" value="1"/>
</dbReference>
<dbReference type="Gene3D" id="3.30.1340.20">
    <property type="entry name" value="3H domain"/>
    <property type="match status" value="1"/>
</dbReference>
<feature type="domain" description="Helix-turn-helix type 11" evidence="3">
    <location>
        <begin position="6"/>
        <end position="57"/>
    </location>
</feature>
<evidence type="ECO:0000313" key="5">
    <source>
        <dbReference type="Proteomes" id="UP000824135"/>
    </source>
</evidence>
<dbReference type="EMBL" id="DXCO01000019">
    <property type="protein sequence ID" value="HIY77857.1"/>
    <property type="molecule type" value="Genomic_DNA"/>
</dbReference>
<dbReference type="PANTHER" id="PTHR40068">
    <property type="entry name" value="TRANSCRIPTION REPRESSOR NIAR-RELATED"/>
    <property type="match status" value="1"/>
</dbReference>
<feature type="binding site" evidence="1">
    <location>
        <position position="139"/>
    </location>
    <ligand>
        <name>Ni(2+)</name>
        <dbReference type="ChEBI" id="CHEBI:49786"/>
    </ligand>
</feature>
<dbReference type="PANTHER" id="PTHR40068:SF1">
    <property type="entry name" value="TRANSCRIPTION REPRESSOR NIAR-RELATED"/>
    <property type="match status" value="1"/>
</dbReference>
<feature type="domain" description="3H" evidence="2">
    <location>
        <begin position="69"/>
        <end position="164"/>
    </location>
</feature>
<protein>
    <submittedName>
        <fullName evidence="4">Transcription repressor NadR</fullName>
    </submittedName>
</protein>
<dbReference type="Pfam" id="PF08279">
    <property type="entry name" value="HTH_11"/>
    <property type="match status" value="1"/>
</dbReference>
<feature type="binding site" evidence="1">
    <location>
        <position position="80"/>
    </location>
    <ligand>
        <name>Ni(2+)</name>
        <dbReference type="ChEBI" id="CHEBI:49786"/>
    </ligand>
</feature>